<dbReference type="Gene3D" id="2.60.40.2440">
    <property type="entry name" value="Carbohydrate binding type-21 domain"/>
    <property type="match status" value="1"/>
</dbReference>
<dbReference type="PANTHER" id="PTHR12307">
    <property type="entry name" value="PROTEIN PHOSPHATASE 1 REGULATORY SUBUNIT"/>
    <property type="match status" value="1"/>
</dbReference>
<name>A0A7M5WW27_9CNID</name>
<dbReference type="InterPro" id="IPR005036">
    <property type="entry name" value="CBM21_dom"/>
</dbReference>
<evidence type="ECO:0000259" key="1">
    <source>
        <dbReference type="PROSITE" id="PS51159"/>
    </source>
</evidence>
<evidence type="ECO:0000313" key="3">
    <source>
        <dbReference type="Proteomes" id="UP000594262"/>
    </source>
</evidence>
<dbReference type="PANTHER" id="PTHR12307:SF36">
    <property type="entry name" value="GLYCOGEN-BINDING SUBUNIT 76A"/>
    <property type="match status" value="1"/>
</dbReference>
<protein>
    <recommendedName>
        <fullName evidence="1">CBM21 domain-containing protein</fullName>
    </recommendedName>
</protein>
<dbReference type="GO" id="GO:0000164">
    <property type="term" value="C:protein phosphatase type 1 complex"/>
    <property type="evidence" value="ECO:0007669"/>
    <property type="project" value="TreeGrafter"/>
</dbReference>
<dbReference type="GO" id="GO:0005979">
    <property type="term" value="P:regulation of glycogen biosynthetic process"/>
    <property type="evidence" value="ECO:0007669"/>
    <property type="project" value="TreeGrafter"/>
</dbReference>
<dbReference type="RefSeq" id="XP_066926675.1">
    <property type="nucleotide sequence ID" value="XM_067070574.1"/>
</dbReference>
<dbReference type="OrthoDB" id="1881at2759"/>
<feature type="domain" description="CBM21" evidence="1">
    <location>
        <begin position="133"/>
        <end position="238"/>
    </location>
</feature>
<dbReference type="GO" id="GO:2001069">
    <property type="term" value="F:glycogen binding"/>
    <property type="evidence" value="ECO:0007669"/>
    <property type="project" value="TreeGrafter"/>
</dbReference>
<dbReference type="InterPro" id="IPR038175">
    <property type="entry name" value="CBM21_dom_sf"/>
</dbReference>
<keyword evidence="3" id="KW-1185">Reference proteome</keyword>
<dbReference type="GeneID" id="136814075"/>
<dbReference type="AlphaFoldDB" id="A0A7M5WW27"/>
<dbReference type="GO" id="GO:0008157">
    <property type="term" value="F:protein phosphatase 1 binding"/>
    <property type="evidence" value="ECO:0007669"/>
    <property type="project" value="TreeGrafter"/>
</dbReference>
<dbReference type="Pfam" id="PF03370">
    <property type="entry name" value="CBM_21"/>
    <property type="match status" value="1"/>
</dbReference>
<evidence type="ECO:0000313" key="2">
    <source>
        <dbReference type="EnsemblMetazoa" id="CLYHEMP013727.1"/>
    </source>
</evidence>
<dbReference type="PROSITE" id="PS51159">
    <property type="entry name" value="CBM21"/>
    <property type="match status" value="1"/>
</dbReference>
<dbReference type="InterPro" id="IPR050782">
    <property type="entry name" value="PP1_regulatory_subunit_3"/>
</dbReference>
<proteinExistence type="predicted"/>
<dbReference type="Proteomes" id="UP000594262">
    <property type="component" value="Unplaced"/>
</dbReference>
<accession>A0A7M5WW27</accession>
<reference evidence="2" key="1">
    <citation type="submission" date="2021-01" db="UniProtKB">
        <authorList>
            <consortium name="EnsemblMetazoa"/>
        </authorList>
    </citation>
    <scope>IDENTIFICATION</scope>
</reference>
<dbReference type="EnsemblMetazoa" id="CLYHEMT013727.1">
    <property type="protein sequence ID" value="CLYHEMP013727.1"/>
    <property type="gene ID" value="CLYHEMG013727"/>
</dbReference>
<sequence length="270" mass="30428">MVEFVVSECPTVPLTKTQHGHTVISKDTLDIKTRQDPAILPLKSCIQIPNPDGSGEKLNIKKAKSVHFADSLGKPLKSVKTLCDLEDDLDLLFLGLKTNYSSTRRSFPVRDKKTSQKFDFVNFKPPITEPNFLERVQKGNVLLENIFVKDNKVLGTVNVKNISFEKDVSITYTLNDWETVQNARGKYVPGSSTGTIDIFSFEITFPEDTACNIKFAICYKAAKKEFWDSNESKNYILAIKTKSPKKKLIDDSDNFNGFIISKQNFIGWAS</sequence>
<organism evidence="2 3">
    <name type="scientific">Clytia hemisphaerica</name>
    <dbReference type="NCBI Taxonomy" id="252671"/>
    <lineage>
        <taxon>Eukaryota</taxon>
        <taxon>Metazoa</taxon>
        <taxon>Cnidaria</taxon>
        <taxon>Hydrozoa</taxon>
        <taxon>Hydroidolina</taxon>
        <taxon>Leptothecata</taxon>
        <taxon>Obeliida</taxon>
        <taxon>Clytiidae</taxon>
        <taxon>Clytia</taxon>
    </lineage>
</organism>